<evidence type="ECO:0000256" key="2">
    <source>
        <dbReference type="SAM" id="Phobius"/>
    </source>
</evidence>
<feature type="region of interest" description="Disordered" evidence="1">
    <location>
        <begin position="810"/>
        <end position="833"/>
    </location>
</feature>
<dbReference type="Proteomes" id="UP000503462">
    <property type="component" value="Chromosome 2"/>
</dbReference>
<protein>
    <submittedName>
        <fullName evidence="4">Uncharacterized protein</fullName>
    </submittedName>
</protein>
<keyword evidence="2" id="KW-0812">Transmembrane</keyword>
<evidence type="ECO:0000313" key="4">
    <source>
        <dbReference type="EMBL" id="QIW96866.1"/>
    </source>
</evidence>
<evidence type="ECO:0000313" key="5">
    <source>
        <dbReference type="Proteomes" id="UP000503462"/>
    </source>
</evidence>
<feature type="compositionally biased region" description="Low complexity" evidence="1">
    <location>
        <begin position="717"/>
        <end position="726"/>
    </location>
</feature>
<feature type="compositionally biased region" description="Basic and acidic residues" evidence="1">
    <location>
        <begin position="685"/>
        <end position="697"/>
    </location>
</feature>
<feature type="signal peptide" evidence="3">
    <location>
        <begin position="1"/>
        <end position="19"/>
    </location>
</feature>
<sequence>MTSLARVLHIASLATTAFANTLPYNPSKIFLPSNSSFAYIFDSTSQDDGSTRLLSLDLSKQVDTSSITLNTLNNTVVAGGLARSIIQDTNGNLISISGNCTAGASTTQVWTFVPNKQDTAGNGSWTQNAVTGQQTVGFLANGMAFSSQSNAATSNLYLFAGMCPAAATTTSTWTSNATYSANMLKLVSSNSNGVVDYTESTTISSGGPVAEAGFSVTGLPRSGQGNSIQQQFVMIGGHTQSAFINMSQVAIFSLPQESWTFLPIQQTSAVTVEPRSGHTAVLTKDGSKIVVLGGWVGDISSPAQPQLAVLDIGAGYGGSGEWQWTTPSLSGSGLSANAGLFGHGAAMLSDDIMLVYGGYQISGTSANSKRALSQAQPLLFNVSSSQWISSYNVPVSTNTQTPASSGGSSPSGQTIGLAVGLSIGALILIALVIFYFWYTRRAKRKHQEAERHLTSRSSDGSYAHISQPFLEKNSIDERGGDMSALSHPWLNPDNIQPMVQHGSATGAFMDNPSPTRGLRKGVPARGYSYHAAPRYDEKRASRHSGNIHPIAEDDEVSMAGDHMLSEAERQLKEVAAILNSNRTPERARDFPNPLRSHPVSPEVGDSRHVSASARSGSPNWTIEPDEMTTRSGRVSPTKTDDRTSSSLSERSHRSFFSDNSITRTMSTRTGALLAAAAAAAHVRGKAVEVETQSEVRTDTMSTFGRTSPVSRRTVARSSTNGSSSASEPKSAGAYAESFHTARSKAAKHEGDALYGGQDYDDPYGRALAADNNTMPSLQYGPTRRRQGILGSLRKAIGVIAATDRTMSLTSRGNTYDQLPSTNSSPTKERRNPVDNVRRTVSDGGALLRQKRGRHDWADGAWPPYHDDPDPGDWGEHGRTSLEKKQAEEEWDVEDAAGKRDVQIMFTVPKSRLRVVNADMDRASLRSVSDGALSRAGSMRVVRREESRNALNATEKLASMPEVEGDDKDKTS</sequence>
<feature type="compositionally biased region" description="Basic and acidic residues" evidence="1">
    <location>
        <begin position="864"/>
        <end position="887"/>
    </location>
</feature>
<dbReference type="InterPro" id="IPR011043">
    <property type="entry name" value="Gal_Oxase/kelch_b-propeller"/>
</dbReference>
<keyword evidence="2" id="KW-0472">Membrane</keyword>
<feature type="region of interest" description="Disordered" evidence="1">
    <location>
        <begin position="927"/>
        <end position="971"/>
    </location>
</feature>
<feature type="region of interest" description="Disordered" evidence="1">
    <location>
        <begin position="503"/>
        <end position="523"/>
    </location>
</feature>
<feature type="compositionally biased region" description="Polar residues" evidence="1">
    <location>
        <begin position="810"/>
        <end position="825"/>
    </location>
</feature>
<reference evidence="4 5" key="1">
    <citation type="journal article" date="2016" name="Sci. Rep.">
        <title>Peltaster fructicola genome reveals evolution from an invasive phytopathogen to an ectophytic parasite.</title>
        <authorList>
            <person name="Xu C."/>
            <person name="Chen H."/>
            <person name="Gleason M.L."/>
            <person name="Xu J.R."/>
            <person name="Liu H."/>
            <person name="Zhang R."/>
            <person name="Sun G."/>
        </authorList>
    </citation>
    <scope>NUCLEOTIDE SEQUENCE [LARGE SCALE GENOMIC DNA]</scope>
    <source>
        <strain evidence="4 5">LNHT1506</strain>
    </source>
</reference>
<feature type="compositionally biased region" description="Polar residues" evidence="1">
    <location>
        <begin position="698"/>
        <end position="710"/>
    </location>
</feature>
<name>A0A6H0XQ37_9PEZI</name>
<dbReference type="PANTHER" id="PTHR23244">
    <property type="entry name" value="KELCH REPEAT DOMAIN"/>
    <property type="match status" value="1"/>
</dbReference>
<dbReference type="AlphaFoldDB" id="A0A6H0XQ37"/>
<dbReference type="SUPFAM" id="SSF50965">
    <property type="entry name" value="Galactose oxidase, central domain"/>
    <property type="match status" value="1"/>
</dbReference>
<gene>
    <name evidence="4" type="ORF">AMS68_002384</name>
</gene>
<keyword evidence="5" id="KW-1185">Reference proteome</keyword>
<evidence type="ECO:0000256" key="3">
    <source>
        <dbReference type="SAM" id="SignalP"/>
    </source>
</evidence>
<dbReference type="InterPro" id="IPR015915">
    <property type="entry name" value="Kelch-typ_b-propeller"/>
</dbReference>
<organism evidence="4 5">
    <name type="scientific">Peltaster fructicola</name>
    <dbReference type="NCBI Taxonomy" id="286661"/>
    <lineage>
        <taxon>Eukaryota</taxon>
        <taxon>Fungi</taxon>
        <taxon>Dikarya</taxon>
        <taxon>Ascomycota</taxon>
        <taxon>Pezizomycotina</taxon>
        <taxon>Dothideomycetes</taxon>
        <taxon>Dothideomycetes incertae sedis</taxon>
        <taxon>Peltaster</taxon>
    </lineage>
</organism>
<proteinExistence type="predicted"/>
<dbReference type="EMBL" id="CP051140">
    <property type="protein sequence ID" value="QIW96866.1"/>
    <property type="molecule type" value="Genomic_DNA"/>
</dbReference>
<evidence type="ECO:0000256" key="1">
    <source>
        <dbReference type="SAM" id="MobiDB-lite"/>
    </source>
</evidence>
<dbReference type="OrthoDB" id="205993at2759"/>
<accession>A0A6H0XQ37</accession>
<keyword evidence="3" id="KW-0732">Signal</keyword>
<feature type="transmembrane region" description="Helical" evidence="2">
    <location>
        <begin position="415"/>
        <end position="438"/>
    </location>
</feature>
<keyword evidence="2" id="KW-1133">Transmembrane helix</keyword>
<feature type="region of interest" description="Disordered" evidence="1">
    <location>
        <begin position="582"/>
        <end position="653"/>
    </location>
</feature>
<feature type="chain" id="PRO_5026023956" evidence="3">
    <location>
        <begin position="20"/>
        <end position="971"/>
    </location>
</feature>
<feature type="region of interest" description="Disordered" evidence="1">
    <location>
        <begin position="853"/>
        <end position="888"/>
    </location>
</feature>
<feature type="region of interest" description="Disordered" evidence="1">
    <location>
        <begin position="685"/>
        <end position="736"/>
    </location>
</feature>
<dbReference type="Gene3D" id="2.120.10.80">
    <property type="entry name" value="Kelch-type beta propeller"/>
    <property type="match status" value="1"/>
</dbReference>